<evidence type="ECO:0000256" key="3">
    <source>
        <dbReference type="ARBA" id="ARBA00023157"/>
    </source>
</evidence>
<accession>A0ABS9KLT3</accession>
<dbReference type="CDD" id="cd02966">
    <property type="entry name" value="TlpA_like_family"/>
    <property type="match status" value="1"/>
</dbReference>
<dbReference type="InterPro" id="IPR050553">
    <property type="entry name" value="Thioredoxin_ResA/DsbE_sf"/>
</dbReference>
<dbReference type="Proteomes" id="UP001165367">
    <property type="component" value="Unassembled WGS sequence"/>
</dbReference>
<evidence type="ECO:0000256" key="2">
    <source>
        <dbReference type="ARBA" id="ARBA00022748"/>
    </source>
</evidence>
<dbReference type="InterPro" id="IPR013766">
    <property type="entry name" value="Thioredoxin_domain"/>
</dbReference>
<keyword evidence="8" id="KW-1185">Reference proteome</keyword>
<reference evidence="7" key="1">
    <citation type="submission" date="2022-01" db="EMBL/GenBank/DDBJ databases">
        <authorList>
            <person name="Jo J.-H."/>
            <person name="Im W.-T."/>
        </authorList>
    </citation>
    <scope>NUCLEOTIDE SEQUENCE</scope>
    <source>
        <strain evidence="7">NA20</strain>
    </source>
</reference>
<evidence type="ECO:0000313" key="8">
    <source>
        <dbReference type="Proteomes" id="UP001165367"/>
    </source>
</evidence>
<comment type="subcellular location">
    <subcellularLocation>
        <location evidence="1">Cell envelope</location>
    </subcellularLocation>
</comment>
<evidence type="ECO:0000256" key="5">
    <source>
        <dbReference type="SAM" id="SignalP"/>
    </source>
</evidence>
<evidence type="ECO:0000256" key="4">
    <source>
        <dbReference type="ARBA" id="ARBA00023284"/>
    </source>
</evidence>
<evidence type="ECO:0000313" key="7">
    <source>
        <dbReference type="EMBL" id="MCG2613276.1"/>
    </source>
</evidence>
<name>A0ABS9KLT3_9BACT</name>
<organism evidence="7 8">
    <name type="scientific">Terrimonas ginsenosidimutans</name>
    <dbReference type="NCBI Taxonomy" id="2908004"/>
    <lineage>
        <taxon>Bacteria</taxon>
        <taxon>Pseudomonadati</taxon>
        <taxon>Bacteroidota</taxon>
        <taxon>Chitinophagia</taxon>
        <taxon>Chitinophagales</taxon>
        <taxon>Chitinophagaceae</taxon>
        <taxon>Terrimonas</taxon>
    </lineage>
</organism>
<feature type="chain" id="PRO_5046624620" evidence="5">
    <location>
        <begin position="19"/>
        <end position="458"/>
    </location>
</feature>
<feature type="domain" description="Thioredoxin" evidence="6">
    <location>
        <begin position="296"/>
        <end position="455"/>
    </location>
</feature>
<dbReference type="PANTHER" id="PTHR42852:SF6">
    <property type="entry name" value="THIOL:DISULFIDE INTERCHANGE PROTEIN DSBE"/>
    <property type="match status" value="1"/>
</dbReference>
<keyword evidence="3" id="KW-1015">Disulfide bond</keyword>
<dbReference type="InterPro" id="IPR000866">
    <property type="entry name" value="AhpC/TSA"/>
</dbReference>
<dbReference type="PANTHER" id="PTHR42852">
    <property type="entry name" value="THIOL:DISULFIDE INTERCHANGE PROTEIN DSBE"/>
    <property type="match status" value="1"/>
</dbReference>
<dbReference type="SUPFAM" id="SSF52833">
    <property type="entry name" value="Thioredoxin-like"/>
    <property type="match status" value="1"/>
</dbReference>
<proteinExistence type="predicted"/>
<dbReference type="EMBL" id="JAKLTR010000002">
    <property type="protein sequence ID" value="MCG2613276.1"/>
    <property type="molecule type" value="Genomic_DNA"/>
</dbReference>
<dbReference type="InterPro" id="IPR036249">
    <property type="entry name" value="Thioredoxin-like_sf"/>
</dbReference>
<dbReference type="RefSeq" id="WP_237868505.1">
    <property type="nucleotide sequence ID" value="NZ_JAKLTR010000002.1"/>
</dbReference>
<evidence type="ECO:0000256" key="1">
    <source>
        <dbReference type="ARBA" id="ARBA00004196"/>
    </source>
</evidence>
<keyword evidence="4" id="KW-0676">Redox-active center</keyword>
<sequence length="458" mass="51676">MKLSLALLAILFSLSASAQTRSRSQMQTMHFYSAVLKPQLDKGAVRIETSADVDKFFVTLQDSWNLVATDSMKKYPTPLTEQEFRQLDAYIYFWAIASASQDLDIADKIGSHLVRKYMIPAMRSDMATITRLKSIEALSLVHAGTLVNTVNIGSSIHADREAILATWELHKDLTKVFKELTAGSDSLVRNAANRHLRNMQNTFYPLNASAAFYSGNNKEAFLKLSEGLNAERFPGRKAVHLAKQMLTSYGEMNQTEESFALLDTLALHVSPEFLGRDTLRNFYLQIDKNKGPVRYATILKKLPASAFFTSSSSVTLPKKWAFLLNEIPAEKIGKAKYFLFDFWYTACGPCIKEIPELNEFYTKLLKRDDIILISINTDAANGHNDESYVTDKSKQYKISFPVVYDRAASSLAEQLKVQGYPQKFILDKQGRLVNKLDAQSHTLESFELLLKEQDAKVN</sequence>
<dbReference type="Gene3D" id="3.40.30.10">
    <property type="entry name" value="Glutaredoxin"/>
    <property type="match status" value="1"/>
</dbReference>
<evidence type="ECO:0000259" key="6">
    <source>
        <dbReference type="PROSITE" id="PS51352"/>
    </source>
</evidence>
<dbReference type="Pfam" id="PF00578">
    <property type="entry name" value="AhpC-TSA"/>
    <property type="match status" value="1"/>
</dbReference>
<gene>
    <name evidence="7" type="ORF">LZZ85_03255</name>
</gene>
<protein>
    <submittedName>
        <fullName evidence="7">TlpA family protein disulfide reductase</fullName>
    </submittedName>
</protein>
<comment type="caution">
    <text evidence="7">The sequence shown here is derived from an EMBL/GenBank/DDBJ whole genome shotgun (WGS) entry which is preliminary data.</text>
</comment>
<feature type="signal peptide" evidence="5">
    <location>
        <begin position="1"/>
        <end position="18"/>
    </location>
</feature>
<keyword evidence="2" id="KW-0201">Cytochrome c-type biogenesis</keyword>
<keyword evidence="5" id="KW-0732">Signal</keyword>
<dbReference type="PROSITE" id="PS51352">
    <property type="entry name" value="THIOREDOXIN_2"/>
    <property type="match status" value="1"/>
</dbReference>